<organism evidence="1 2">
    <name type="scientific">Chryseobacterium gleum</name>
    <name type="common">Flavobacterium gleum</name>
    <dbReference type="NCBI Taxonomy" id="250"/>
    <lineage>
        <taxon>Bacteria</taxon>
        <taxon>Pseudomonadati</taxon>
        <taxon>Bacteroidota</taxon>
        <taxon>Flavobacteriia</taxon>
        <taxon>Flavobacteriales</taxon>
        <taxon>Weeksellaceae</taxon>
        <taxon>Chryseobacterium group</taxon>
        <taxon>Chryseobacterium</taxon>
    </lineage>
</organism>
<sequence>MIKNQRSKALYLHKKSPQLIRGLKTNNHENSIIDEIQYKYIYLVL</sequence>
<evidence type="ECO:0000313" key="1">
    <source>
        <dbReference type="EMBL" id="VEE05997.1"/>
    </source>
</evidence>
<dbReference type="Proteomes" id="UP000279227">
    <property type="component" value="Chromosome"/>
</dbReference>
<reference evidence="1 2" key="1">
    <citation type="submission" date="2018-12" db="EMBL/GenBank/DDBJ databases">
        <authorList>
            <consortium name="Pathogen Informatics"/>
        </authorList>
    </citation>
    <scope>NUCLEOTIDE SEQUENCE [LARGE SCALE GENOMIC DNA]</scope>
    <source>
        <strain evidence="1 2">NCTC11432</strain>
    </source>
</reference>
<evidence type="ECO:0000313" key="2">
    <source>
        <dbReference type="Proteomes" id="UP000279227"/>
    </source>
</evidence>
<accession>A0A3S4M565</accession>
<dbReference type="KEGG" id="cgle:NCTC11432_01421"/>
<protein>
    <submittedName>
        <fullName evidence="1">Uncharacterized protein</fullName>
    </submittedName>
</protein>
<name>A0A3S4M565_CHRGE</name>
<gene>
    <name evidence="1" type="ORF">NCTC11432_01421</name>
</gene>
<dbReference type="AlphaFoldDB" id="A0A3S4M565"/>
<proteinExistence type="predicted"/>
<dbReference type="EMBL" id="LR134289">
    <property type="protein sequence ID" value="VEE05997.1"/>
    <property type="molecule type" value="Genomic_DNA"/>
</dbReference>